<keyword evidence="1" id="KW-0678">Repressor</keyword>
<dbReference type="Pfam" id="PF02311">
    <property type="entry name" value="AraC_binding"/>
    <property type="match status" value="1"/>
</dbReference>
<keyword evidence="3" id="KW-0238">DNA-binding</keyword>
<comment type="caution">
    <text evidence="6">The sequence shown here is derived from an EMBL/GenBank/DDBJ whole genome shotgun (WGS) entry which is preliminary data.</text>
</comment>
<evidence type="ECO:0000259" key="5">
    <source>
        <dbReference type="PROSITE" id="PS01124"/>
    </source>
</evidence>
<dbReference type="SUPFAM" id="SSF51182">
    <property type="entry name" value="RmlC-like cupins"/>
    <property type="match status" value="1"/>
</dbReference>
<protein>
    <submittedName>
        <fullName evidence="6">Putative HTH-type transcriptional regulator, AraC family</fullName>
    </submittedName>
</protein>
<proteinExistence type="predicted"/>
<evidence type="ECO:0000256" key="2">
    <source>
        <dbReference type="ARBA" id="ARBA00023015"/>
    </source>
</evidence>
<dbReference type="STRING" id="363754.RHSP_42307"/>
<feature type="domain" description="HTH araC/xylS-type" evidence="5">
    <location>
        <begin position="160"/>
        <end position="257"/>
    </location>
</feature>
<dbReference type="EMBL" id="AQHN01000085">
    <property type="protein sequence ID" value="ENN84886.1"/>
    <property type="molecule type" value="Genomic_DNA"/>
</dbReference>
<keyword evidence="2" id="KW-0805">Transcription regulation</keyword>
<evidence type="ECO:0000256" key="4">
    <source>
        <dbReference type="ARBA" id="ARBA00023163"/>
    </source>
</evidence>
<reference evidence="6 7" key="1">
    <citation type="journal article" date="2012" name="BMC Genomics">
        <title>Genomic basis of broad host range and environmental adaptability of Rhizobium tropici CIAT 899 and Rhizobium sp. PRF 81 which are used in inoculants for common bean (Phaseolus vulgaris L.).</title>
        <authorList>
            <person name="Ormeno-Orrillo E."/>
            <person name="Menna P."/>
            <person name="Almeida L.G."/>
            <person name="Ollero F.J."/>
            <person name="Nicolas M.F."/>
            <person name="Pains Rodrigues E."/>
            <person name="Shigueyoshi Nakatani A."/>
            <person name="Silva Batista J.S."/>
            <person name="Oliveira Chueire L.M."/>
            <person name="Souza R.C."/>
            <person name="Ribeiro Vasconcelos A.T."/>
            <person name="Megias M."/>
            <person name="Hungria M."/>
            <person name="Martinez-Romero E."/>
        </authorList>
    </citation>
    <scope>NUCLEOTIDE SEQUENCE [LARGE SCALE GENOMIC DNA]</scope>
    <source>
        <strain evidence="6 7">PRF 81</strain>
    </source>
</reference>
<dbReference type="InterPro" id="IPR011051">
    <property type="entry name" value="RmlC_Cupin_sf"/>
</dbReference>
<dbReference type="GO" id="GO:0003700">
    <property type="term" value="F:DNA-binding transcription factor activity"/>
    <property type="evidence" value="ECO:0007669"/>
    <property type="project" value="InterPro"/>
</dbReference>
<evidence type="ECO:0000313" key="7">
    <source>
        <dbReference type="Proteomes" id="UP000012429"/>
    </source>
</evidence>
<evidence type="ECO:0000256" key="3">
    <source>
        <dbReference type="ARBA" id="ARBA00023125"/>
    </source>
</evidence>
<dbReference type="GO" id="GO:0043565">
    <property type="term" value="F:sequence-specific DNA binding"/>
    <property type="evidence" value="ECO:0007669"/>
    <property type="project" value="InterPro"/>
</dbReference>
<name>N6UVV7_9HYPH</name>
<organism evidence="6 7">
    <name type="scientific">Rhizobium freirei PRF 81</name>
    <dbReference type="NCBI Taxonomy" id="363754"/>
    <lineage>
        <taxon>Bacteria</taxon>
        <taxon>Pseudomonadati</taxon>
        <taxon>Pseudomonadota</taxon>
        <taxon>Alphaproteobacteria</taxon>
        <taxon>Hyphomicrobiales</taxon>
        <taxon>Rhizobiaceae</taxon>
        <taxon>Rhizobium/Agrobacterium group</taxon>
        <taxon>Rhizobium</taxon>
    </lineage>
</organism>
<dbReference type="PATRIC" id="fig|363754.4.peg.5561"/>
<dbReference type="InterPro" id="IPR009057">
    <property type="entry name" value="Homeodomain-like_sf"/>
</dbReference>
<evidence type="ECO:0000313" key="6">
    <source>
        <dbReference type="EMBL" id="ENN84886.1"/>
    </source>
</evidence>
<dbReference type="OrthoDB" id="9804543at2"/>
<keyword evidence="7" id="KW-1185">Reference proteome</keyword>
<dbReference type="PANTHER" id="PTHR11019">
    <property type="entry name" value="HTH-TYPE TRANSCRIPTIONAL REGULATOR NIMR"/>
    <property type="match status" value="1"/>
</dbReference>
<dbReference type="AlphaFoldDB" id="N6UVV7"/>
<dbReference type="RefSeq" id="WP_004125753.1">
    <property type="nucleotide sequence ID" value="NZ_AQHN01000085.1"/>
</dbReference>
<dbReference type="PROSITE" id="PS01124">
    <property type="entry name" value="HTH_ARAC_FAMILY_2"/>
    <property type="match status" value="1"/>
</dbReference>
<dbReference type="Pfam" id="PF12833">
    <property type="entry name" value="HTH_18"/>
    <property type="match status" value="1"/>
</dbReference>
<accession>N6UVV7</accession>
<gene>
    <name evidence="6" type="ORF">RHSP_42307</name>
</gene>
<dbReference type="PANTHER" id="PTHR11019:SF159">
    <property type="entry name" value="TRANSCRIPTIONAL REGULATOR-RELATED"/>
    <property type="match status" value="1"/>
</dbReference>
<dbReference type="Proteomes" id="UP000012429">
    <property type="component" value="Unassembled WGS sequence"/>
</dbReference>
<dbReference type="Gene3D" id="1.10.10.60">
    <property type="entry name" value="Homeodomain-like"/>
    <property type="match status" value="1"/>
</dbReference>
<dbReference type="FunFam" id="1.10.10.60:FF:000132">
    <property type="entry name" value="AraC family transcriptional regulator"/>
    <property type="match status" value="1"/>
</dbReference>
<dbReference type="SUPFAM" id="SSF46689">
    <property type="entry name" value="Homeodomain-like"/>
    <property type="match status" value="1"/>
</dbReference>
<dbReference type="SMART" id="SM00342">
    <property type="entry name" value="HTH_ARAC"/>
    <property type="match status" value="1"/>
</dbReference>
<dbReference type="InterPro" id="IPR018060">
    <property type="entry name" value="HTH_AraC"/>
</dbReference>
<dbReference type="InterPro" id="IPR003313">
    <property type="entry name" value="AraC-bd"/>
</dbReference>
<keyword evidence="4" id="KW-0804">Transcription</keyword>
<dbReference type="CDD" id="cd06124">
    <property type="entry name" value="cupin_NimR-like_N"/>
    <property type="match status" value="1"/>
</dbReference>
<evidence type="ECO:0000256" key="1">
    <source>
        <dbReference type="ARBA" id="ARBA00022491"/>
    </source>
</evidence>
<sequence length="259" mass="28827">MHDFLVDPLRLDSAAEPVILASRRRQAEMRRTERHSHARGQLLGTMQGLVTIGTDHGRWLIPPINAVWLPPHIEHDFTSHGAFHGWSVYVAETACAALPKTPRVIRLSGLLDEAVARAASWREGPLSQAQERIAGVILDEIAAIPGEALDLPMPADPRLQRIARAIADDPAERQRMEDWAAWAGIAPRTLSRRFVLETGLTFSTWRQRALLLRSLEMLAAGNSVTTVAFDLGYETVSAFIELFRAHFGTTPARYFRQSA</sequence>